<gene>
    <name evidence="2" type="ordered locus">RHA1_ro05431</name>
</gene>
<dbReference type="InterPro" id="IPR050583">
    <property type="entry name" value="Mycobacterial_A85_antigen"/>
</dbReference>
<dbReference type="PANTHER" id="PTHR48098">
    <property type="entry name" value="ENTEROCHELIN ESTERASE-RELATED"/>
    <property type="match status" value="1"/>
</dbReference>
<dbReference type="GO" id="GO:0016747">
    <property type="term" value="F:acyltransferase activity, transferring groups other than amino-acyl groups"/>
    <property type="evidence" value="ECO:0007669"/>
    <property type="project" value="TreeGrafter"/>
</dbReference>
<feature type="signal peptide" evidence="1">
    <location>
        <begin position="1"/>
        <end position="26"/>
    </location>
</feature>
<dbReference type="eggNOG" id="COG0627">
    <property type="taxonomic scope" value="Bacteria"/>
</dbReference>
<sequence length="337" mass="36209">MRRRWIAGVLSAAAVALGLAAAPASAAPETAQSAPVAYVDHIDKIDDRQWAVAVYSPSMDRVIPLQVVRPVDTSVARPTLYLFNGAGGGEDGANWFNQTDVLGFLVDKNANVVIPAEGRFSYYTDWVNDDPELGRNKWTTFFTRELPPVMDEALGANGINSIAGLSMSATSVLDLAIHAPGLYRGVASYSGCAQTSDPLGQAYVRTVVDLMGEGDVRNMWGPYDGPGWRAHDPLLNAEGLRGLSLYISNGNGLPGPHENPALARTPQAPPLPDQIVVGGAIEVATNVCTHRLAERLHELDIPATFDLRDNGTHSWGYWQDDLRSSWPQLSASLGLPV</sequence>
<evidence type="ECO:0000313" key="3">
    <source>
        <dbReference type="Proteomes" id="UP000008710"/>
    </source>
</evidence>
<keyword evidence="1" id="KW-0732">Signal</keyword>
<dbReference type="Pfam" id="PF00756">
    <property type="entry name" value="Esterase"/>
    <property type="match status" value="1"/>
</dbReference>
<dbReference type="HOGENOM" id="CLU_026624_0_0_11"/>
<reference evidence="3" key="1">
    <citation type="journal article" date="2006" name="Proc. Natl. Acad. Sci. U.S.A.">
        <title>The complete genome of Rhodococcus sp. RHA1 provides insights into a catabolic powerhouse.</title>
        <authorList>
            <person name="McLeod M.P."/>
            <person name="Warren R.L."/>
            <person name="Hsiao W.W.L."/>
            <person name="Araki N."/>
            <person name="Myhre M."/>
            <person name="Fernandes C."/>
            <person name="Miyazawa D."/>
            <person name="Wong W."/>
            <person name="Lillquist A.L."/>
            <person name="Wang D."/>
            <person name="Dosanjh M."/>
            <person name="Hara H."/>
            <person name="Petrescu A."/>
            <person name="Morin R.D."/>
            <person name="Yang G."/>
            <person name="Stott J.M."/>
            <person name="Schein J.E."/>
            <person name="Shin H."/>
            <person name="Smailus D."/>
            <person name="Siddiqui A.S."/>
            <person name="Marra M.A."/>
            <person name="Jones S.J.M."/>
            <person name="Holt R."/>
            <person name="Brinkman F.S.L."/>
            <person name="Miyauchi K."/>
            <person name="Fukuda M."/>
            <person name="Davies J.E."/>
            <person name="Mohn W.W."/>
            <person name="Eltis L.D."/>
        </authorList>
    </citation>
    <scope>NUCLEOTIDE SEQUENCE [LARGE SCALE GENOMIC DNA]</scope>
    <source>
        <strain evidence="3">RHA1</strain>
    </source>
</reference>
<dbReference type="EMBL" id="CP000431">
    <property type="protein sequence ID" value="ABG97211.1"/>
    <property type="molecule type" value="Genomic_DNA"/>
</dbReference>
<dbReference type="InterPro" id="IPR029058">
    <property type="entry name" value="AB_hydrolase_fold"/>
</dbReference>
<dbReference type="ESTHER" id="rhosr-q0s5h5">
    <property type="family name" value="A85-Mycolyl-transferase"/>
</dbReference>
<dbReference type="Gene3D" id="3.40.50.1820">
    <property type="entry name" value="alpha/beta hydrolase"/>
    <property type="match status" value="1"/>
</dbReference>
<organism evidence="2 3">
    <name type="scientific">Rhodococcus jostii (strain RHA1)</name>
    <dbReference type="NCBI Taxonomy" id="101510"/>
    <lineage>
        <taxon>Bacteria</taxon>
        <taxon>Bacillati</taxon>
        <taxon>Actinomycetota</taxon>
        <taxon>Actinomycetes</taxon>
        <taxon>Mycobacteriales</taxon>
        <taxon>Nocardiaceae</taxon>
        <taxon>Rhodococcus</taxon>
    </lineage>
</organism>
<accession>Q0S5H5</accession>
<dbReference type="PANTHER" id="PTHR48098:SF1">
    <property type="entry name" value="DIACYLGLYCEROL ACYLTRANSFERASE_MYCOLYLTRANSFERASE AG85A"/>
    <property type="match status" value="1"/>
</dbReference>
<dbReference type="Proteomes" id="UP000008710">
    <property type="component" value="Chromosome"/>
</dbReference>
<dbReference type="KEGG" id="rha:RHA1_ro05431"/>
<dbReference type="SUPFAM" id="SSF53474">
    <property type="entry name" value="alpha/beta-Hydrolases"/>
    <property type="match status" value="1"/>
</dbReference>
<dbReference type="AlphaFoldDB" id="Q0S5H5"/>
<evidence type="ECO:0000256" key="1">
    <source>
        <dbReference type="SAM" id="SignalP"/>
    </source>
</evidence>
<name>Q0S5H5_RHOJR</name>
<protein>
    <submittedName>
        <fullName evidence="2">Possible antigenic 85 complex protein</fullName>
    </submittedName>
</protein>
<dbReference type="InterPro" id="IPR000801">
    <property type="entry name" value="Esterase-like"/>
</dbReference>
<evidence type="ECO:0000313" key="2">
    <source>
        <dbReference type="EMBL" id="ABG97211.1"/>
    </source>
</evidence>
<proteinExistence type="predicted"/>
<feature type="chain" id="PRO_5004176340" evidence="1">
    <location>
        <begin position="27"/>
        <end position="337"/>
    </location>
</feature>